<evidence type="ECO:0000313" key="3">
    <source>
        <dbReference type="Proteomes" id="UP000316714"/>
    </source>
</evidence>
<reference evidence="2 3" key="1">
    <citation type="submission" date="2019-02" db="EMBL/GenBank/DDBJ databases">
        <title>Deep-cultivation of Planctomycetes and their phenomic and genomic characterization uncovers novel biology.</title>
        <authorList>
            <person name="Wiegand S."/>
            <person name="Jogler M."/>
            <person name="Boedeker C."/>
            <person name="Pinto D."/>
            <person name="Vollmers J."/>
            <person name="Rivas-Marin E."/>
            <person name="Kohn T."/>
            <person name="Peeters S.H."/>
            <person name="Heuer A."/>
            <person name="Rast P."/>
            <person name="Oberbeckmann S."/>
            <person name="Bunk B."/>
            <person name="Jeske O."/>
            <person name="Meyerdierks A."/>
            <person name="Storesund J.E."/>
            <person name="Kallscheuer N."/>
            <person name="Luecker S."/>
            <person name="Lage O.M."/>
            <person name="Pohl T."/>
            <person name="Merkel B.J."/>
            <person name="Hornburger P."/>
            <person name="Mueller R.-W."/>
            <person name="Bruemmer F."/>
            <person name="Labrenz M."/>
            <person name="Spormann A.M."/>
            <person name="Op Den Camp H."/>
            <person name="Overmann J."/>
            <person name="Amann R."/>
            <person name="Jetten M.S.M."/>
            <person name="Mascher T."/>
            <person name="Medema M.H."/>
            <person name="Devos D.P."/>
            <person name="Kaster A.-K."/>
            <person name="Ovreas L."/>
            <person name="Rohde M."/>
            <person name="Galperin M.Y."/>
            <person name="Jogler C."/>
        </authorList>
    </citation>
    <scope>NUCLEOTIDE SEQUENCE [LARGE SCALE GENOMIC DNA]</scope>
    <source>
        <strain evidence="2 3">KOR34</strain>
    </source>
</reference>
<dbReference type="Pfam" id="PF13378">
    <property type="entry name" value="MR_MLE_C"/>
    <property type="match status" value="1"/>
</dbReference>
<keyword evidence="3" id="KW-1185">Reference proteome</keyword>
<dbReference type="SUPFAM" id="SSF51604">
    <property type="entry name" value="Enolase C-terminal domain-like"/>
    <property type="match status" value="1"/>
</dbReference>
<dbReference type="Gene3D" id="3.30.390.10">
    <property type="entry name" value="Enolase-like, N-terminal domain"/>
    <property type="match status" value="1"/>
</dbReference>
<dbReference type="SUPFAM" id="SSF54826">
    <property type="entry name" value="Enolase N-terminal domain-like"/>
    <property type="match status" value="1"/>
</dbReference>
<dbReference type="Proteomes" id="UP000316714">
    <property type="component" value="Unassembled WGS sequence"/>
</dbReference>
<dbReference type="OrthoDB" id="243720at2"/>
<organism evidence="2 3">
    <name type="scientific">Posidoniimonas corsicana</name>
    <dbReference type="NCBI Taxonomy" id="1938618"/>
    <lineage>
        <taxon>Bacteria</taxon>
        <taxon>Pseudomonadati</taxon>
        <taxon>Planctomycetota</taxon>
        <taxon>Planctomycetia</taxon>
        <taxon>Pirellulales</taxon>
        <taxon>Lacipirellulaceae</taxon>
        <taxon>Posidoniimonas</taxon>
    </lineage>
</organism>
<dbReference type="InterPro" id="IPR029017">
    <property type="entry name" value="Enolase-like_N"/>
</dbReference>
<protein>
    <recommendedName>
        <fullName evidence="1">Enolase C-terminal domain-containing protein</fullName>
    </recommendedName>
</protein>
<proteinExistence type="predicted"/>
<gene>
    <name evidence="2" type="ORF">KOR34_02740</name>
</gene>
<dbReference type="Gene3D" id="3.20.20.120">
    <property type="entry name" value="Enolase-like C-terminal domain"/>
    <property type="match status" value="1"/>
</dbReference>
<dbReference type="InterPro" id="IPR036849">
    <property type="entry name" value="Enolase-like_C_sf"/>
</dbReference>
<comment type="caution">
    <text evidence="2">The sequence shown here is derived from an EMBL/GenBank/DDBJ whole genome shotgun (WGS) entry which is preliminary data.</text>
</comment>
<dbReference type="EMBL" id="SIHJ01000001">
    <property type="protein sequence ID" value="TWT35383.1"/>
    <property type="molecule type" value="Genomic_DNA"/>
</dbReference>
<evidence type="ECO:0000259" key="1">
    <source>
        <dbReference type="Pfam" id="PF13378"/>
    </source>
</evidence>
<dbReference type="InterPro" id="IPR029065">
    <property type="entry name" value="Enolase_C-like"/>
</dbReference>
<feature type="domain" description="Enolase C-terminal" evidence="1">
    <location>
        <begin position="254"/>
        <end position="476"/>
    </location>
</feature>
<evidence type="ECO:0000313" key="2">
    <source>
        <dbReference type="EMBL" id="TWT35383.1"/>
    </source>
</evidence>
<name>A0A5C5VBN2_9BACT</name>
<dbReference type="AlphaFoldDB" id="A0A5C5VBN2"/>
<accession>A0A5C5VBN2</accession>
<sequence length="512" mass="56784">MPHGAAFERAKRRSCGAPALTDRPVRLATDVRVVGAELYFLPVRTRVPLKFGAETLTSVTCARVRLTVRDSQGRTACGWGETPLNVEWVWPSASPYETRRRITHDFCTRLVDCWSVFPVTGHPLQIGEAFQRTVLQDELDNVNQGVADADRLPLLAALLCCSAFDIALYDAFGNLHGIPAMHSLTKEFCSSDLSSFLDSDDGVDFRGRYPADYLRPRRLESLPAWHLVGGADPLTPDEAGAPPAYDGHPVFLSDWIKRDGLKCLKVKLRGSDYEWDLLRLTQVGEVAQSHGVEHLTADFNCTVTDPNYVVEIIDQLARQAPAVHDRLLYIEQPFPYDLEKHMIDVREVSRRKPLLMDESAHNWELVRVGRALGWTGVALKTCKTLTGALLSLCWAKAHGMGLMVQDLTNPMLAQIPHLTLAAYTETLMGVETNAMQFYPDASAIEASVHPGIYRRRSGRVELSTLGDHGFGYRIDEIDRILPAPVASRIAADGGAPLPHFRSRHADAARSDS</sequence>